<dbReference type="PANTHER" id="PTHR28164:SF1">
    <property type="entry name" value="PROTEIN STB3"/>
    <property type="match status" value="1"/>
</dbReference>
<accession>A0A8H7ADH1</accession>
<reference evidence="2" key="1">
    <citation type="submission" date="2020-02" db="EMBL/GenBank/DDBJ databases">
        <authorList>
            <person name="Palmer J.M."/>
        </authorList>
    </citation>
    <scope>NUCLEOTIDE SEQUENCE</scope>
    <source>
        <strain evidence="2">EPUS1.4</strain>
        <tissue evidence="2">Thallus</tissue>
    </source>
</reference>
<dbReference type="OrthoDB" id="5391991at2759"/>
<feature type="compositionally biased region" description="Pro residues" evidence="1">
    <location>
        <begin position="71"/>
        <end position="80"/>
    </location>
</feature>
<evidence type="ECO:0000256" key="1">
    <source>
        <dbReference type="SAM" id="MobiDB-lite"/>
    </source>
</evidence>
<keyword evidence="3" id="KW-1185">Reference proteome</keyword>
<feature type="region of interest" description="Disordered" evidence="1">
    <location>
        <begin position="1"/>
        <end position="84"/>
    </location>
</feature>
<sequence>MASSNKTSSIGMAFAGKSASVDIPKPCDDSPAGRDSFAAVAGKMSKHHGMLPTPPNSISPTLPAHAFKRAPQPPTSPPAVPHQVDSDLDLQDAVEHENSHDRPQHALSAEALDSLGDLDSAGAITPAMLAKHHLPNILLLNGPLAIRHIMGYLTTSVPGFSRIAGAKARRLVVAALEGRGSGGEGGGLHGDVEFEKVGWGRWDARQRGQPSRDRQRTNLSPAYSRAGVPIPGHRNTSHGSSEKLGTSHAESAVFSHSEMDYGENEDVVMHEADKMSLDDDDFGYASSSPAPEDVNLDDDVASDVTDEEDWASIGAEALRARSLPKSAAPLPRHLYQPVPIPIYSKASARSRSRGRGTPSTFARSIPKPSNPVYNSTSATLPSGVGGTQERDAIEALLSLGTM</sequence>
<dbReference type="Pfam" id="PF10330">
    <property type="entry name" value="Stb3"/>
    <property type="match status" value="1"/>
</dbReference>
<feature type="region of interest" description="Disordered" evidence="1">
    <location>
        <begin position="346"/>
        <end position="387"/>
    </location>
</feature>
<feature type="compositionally biased region" description="Basic and acidic residues" evidence="1">
    <location>
        <begin position="203"/>
        <end position="216"/>
    </location>
</feature>
<dbReference type="GO" id="GO:0005634">
    <property type="term" value="C:nucleus"/>
    <property type="evidence" value="ECO:0007669"/>
    <property type="project" value="TreeGrafter"/>
</dbReference>
<gene>
    <name evidence="2" type="ORF">GJ744_001236</name>
</gene>
<dbReference type="GO" id="GO:0000432">
    <property type="term" value="P:positive regulation of transcription from RNA polymerase II promoter by glucose"/>
    <property type="evidence" value="ECO:0007669"/>
    <property type="project" value="TreeGrafter"/>
</dbReference>
<dbReference type="EMBL" id="JAACFV010000118">
    <property type="protein sequence ID" value="KAF7505096.1"/>
    <property type="molecule type" value="Genomic_DNA"/>
</dbReference>
<proteinExistence type="predicted"/>
<evidence type="ECO:0000313" key="2">
    <source>
        <dbReference type="EMBL" id="KAF7505096.1"/>
    </source>
</evidence>
<protein>
    <recommendedName>
        <fullName evidence="4">Protein STB3</fullName>
    </recommendedName>
</protein>
<feature type="region of interest" description="Disordered" evidence="1">
    <location>
        <begin position="203"/>
        <end position="249"/>
    </location>
</feature>
<evidence type="ECO:0008006" key="4">
    <source>
        <dbReference type="Google" id="ProtNLM"/>
    </source>
</evidence>
<dbReference type="InterPro" id="IPR018818">
    <property type="entry name" value="Stb3"/>
</dbReference>
<dbReference type="Proteomes" id="UP000606974">
    <property type="component" value="Unassembled WGS sequence"/>
</dbReference>
<dbReference type="GO" id="GO:0043565">
    <property type="term" value="F:sequence-specific DNA binding"/>
    <property type="evidence" value="ECO:0007669"/>
    <property type="project" value="TreeGrafter"/>
</dbReference>
<evidence type="ECO:0000313" key="3">
    <source>
        <dbReference type="Proteomes" id="UP000606974"/>
    </source>
</evidence>
<comment type="caution">
    <text evidence="2">The sequence shown here is derived from an EMBL/GenBank/DDBJ whole genome shotgun (WGS) entry which is preliminary data.</text>
</comment>
<name>A0A8H7ADH1_9EURO</name>
<feature type="compositionally biased region" description="Polar residues" evidence="1">
    <location>
        <begin position="371"/>
        <end position="380"/>
    </location>
</feature>
<organism evidence="2 3">
    <name type="scientific">Endocarpon pusillum</name>
    <dbReference type="NCBI Taxonomy" id="364733"/>
    <lineage>
        <taxon>Eukaryota</taxon>
        <taxon>Fungi</taxon>
        <taxon>Dikarya</taxon>
        <taxon>Ascomycota</taxon>
        <taxon>Pezizomycotina</taxon>
        <taxon>Eurotiomycetes</taxon>
        <taxon>Chaetothyriomycetidae</taxon>
        <taxon>Verrucariales</taxon>
        <taxon>Verrucariaceae</taxon>
        <taxon>Endocarpon</taxon>
    </lineage>
</organism>
<feature type="compositionally biased region" description="Polar residues" evidence="1">
    <location>
        <begin position="1"/>
        <end position="10"/>
    </location>
</feature>
<dbReference type="AlphaFoldDB" id="A0A8H7ADH1"/>
<dbReference type="PANTHER" id="PTHR28164">
    <property type="entry name" value="PROTEIN STB3"/>
    <property type="match status" value="1"/>
</dbReference>